<keyword evidence="2" id="KW-0808">Transferase</keyword>
<proteinExistence type="predicted"/>
<protein>
    <submittedName>
        <fullName evidence="2">GNAT family N-acetyltransferase</fullName>
    </submittedName>
</protein>
<dbReference type="KEGG" id="falb:HYN59_01970"/>
<evidence type="ECO:0000313" key="3">
    <source>
        <dbReference type="Proteomes" id="UP000244929"/>
    </source>
</evidence>
<gene>
    <name evidence="2" type="ORF">HYN59_01970</name>
</gene>
<dbReference type="GO" id="GO:0016747">
    <property type="term" value="F:acyltransferase activity, transferring groups other than amino-acyl groups"/>
    <property type="evidence" value="ECO:0007669"/>
    <property type="project" value="InterPro"/>
</dbReference>
<dbReference type="InterPro" id="IPR052564">
    <property type="entry name" value="N-acetyltrans/Recomb-assoc"/>
</dbReference>
<dbReference type="RefSeq" id="WP_108776661.1">
    <property type="nucleotide sequence ID" value="NZ_CP029186.1"/>
</dbReference>
<dbReference type="InterPro" id="IPR000182">
    <property type="entry name" value="GNAT_dom"/>
</dbReference>
<accession>A0A2S1QUM5</accession>
<dbReference type="EMBL" id="CP029186">
    <property type="protein sequence ID" value="AWH83951.1"/>
    <property type="molecule type" value="Genomic_DNA"/>
</dbReference>
<dbReference type="PROSITE" id="PS51186">
    <property type="entry name" value="GNAT"/>
    <property type="match status" value="1"/>
</dbReference>
<evidence type="ECO:0000259" key="1">
    <source>
        <dbReference type="PROSITE" id="PS51186"/>
    </source>
</evidence>
<dbReference type="Gene3D" id="3.40.630.30">
    <property type="match status" value="1"/>
</dbReference>
<evidence type="ECO:0000313" key="2">
    <source>
        <dbReference type="EMBL" id="AWH83951.1"/>
    </source>
</evidence>
<dbReference type="InterPro" id="IPR016181">
    <property type="entry name" value="Acyl_CoA_acyltransferase"/>
</dbReference>
<dbReference type="Pfam" id="PF13673">
    <property type="entry name" value="Acetyltransf_10"/>
    <property type="match status" value="1"/>
</dbReference>
<sequence>MKKTIRPYRSEDCDAIVQLFRETVHSVNAKDYTKGLLDAWAPAQIDNARWNSVLSANFTIVVESEDGTIIGFGDIDSTGYFDHLFVHRDFQGQHVATSIANAIETFARKKSFERITVAASITAKPFFEKRGYRIIKEQQVERNGQVLTNYMMEFLM</sequence>
<reference evidence="2 3" key="1">
    <citation type="submission" date="2018-04" db="EMBL/GenBank/DDBJ databases">
        <title>Genome sequencing of Flavobacterium sp. HYN0059.</title>
        <authorList>
            <person name="Yi H."/>
            <person name="Baek C."/>
        </authorList>
    </citation>
    <scope>NUCLEOTIDE SEQUENCE [LARGE SCALE GENOMIC DNA]</scope>
    <source>
        <strain evidence="2 3">HYN0059</strain>
    </source>
</reference>
<dbReference type="Proteomes" id="UP000244929">
    <property type="component" value="Chromosome"/>
</dbReference>
<dbReference type="OrthoDB" id="424368at2"/>
<dbReference type="AlphaFoldDB" id="A0A2S1QUM5"/>
<feature type="domain" description="N-acetyltransferase" evidence="1">
    <location>
        <begin position="3"/>
        <end position="156"/>
    </location>
</feature>
<dbReference type="SUPFAM" id="SSF55729">
    <property type="entry name" value="Acyl-CoA N-acyltransferases (Nat)"/>
    <property type="match status" value="1"/>
</dbReference>
<organism evidence="2 3">
    <name type="scientific">Flavobacterium album</name>
    <dbReference type="NCBI Taxonomy" id="2175091"/>
    <lineage>
        <taxon>Bacteria</taxon>
        <taxon>Pseudomonadati</taxon>
        <taxon>Bacteroidota</taxon>
        <taxon>Flavobacteriia</taxon>
        <taxon>Flavobacteriales</taxon>
        <taxon>Flavobacteriaceae</taxon>
        <taxon>Flavobacterium</taxon>
    </lineage>
</organism>
<dbReference type="PANTHER" id="PTHR43451:SF1">
    <property type="entry name" value="ACETYLTRANSFERASE"/>
    <property type="match status" value="1"/>
</dbReference>
<name>A0A2S1QUM5_9FLAO</name>
<dbReference type="CDD" id="cd04301">
    <property type="entry name" value="NAT_SF"/>
    <property type="match status" value="1"/>
</dbReference>
<keyword evidence="3" id="KW-1185">Reference proteome</keyword>
<dbReference type="PANTHER" id="PTHR43451">
    <property type="entry name" value="ACETYLTRANSFERASE (GNAT) FAMILY PROTEIN"/>
    <property type="match status" value="1"/>
</dbReference>